<dbReference type="AlphaFoldDB" id="A0A498K9D1"/>
<accession>A0A498K9D1</accession>
<reference evidence="1 2" key="1">
    <citation type="submission" date="2018-10" db="EMBL/GenBank/DDBJ databases">
        <title>A high-quality apple genome assembly.</title>
        <authorList>
            <person name="Hu J."/>
        </authorList>
    </citation>
    <scope>NUCLEOTIDE SEQUENCE [LARGE SCALE GENOMIC DNA]</scope>
    <source>
        <strain evidence="2">cv. HFTH1</strain>
        <tissue evidence="1">Young leaf</tissue>
    </source>
</reference>
<organism evidence="1 2">
    <name type="scientific">Malus domestica</name>
    <name type="common">Apple</name>
    <name type="synonym">Pyrus malus</name>
    <dbReference type="NCBI Taxonomy" id="3750"/>
    <lineage>
        <taxon>Eukaryota</taxon>
        <taxon>Viridiplantae</taxon>
        <taxon>Streptophyta</taxon>
        <taxon>Embryophyta</taxon>
        <taxon>Tracheophyta</taxon>
        <taxon>Spermatophyta</taxon>
        <taxon>Magnoliopsida</taxon>
        <taxon>eudicotyledons</taxon>
        <taxon>Gunneridae</taxon>
        <taxon>Pentapetalae</taxon>
        <taxon>rosids</taxon>
        <taxon>fabids</taxon>
        <taxon>Rosales</taxon>
        <taxon>Rosaceae</taxon>
        <taxon>Amygdaloideae</taxon>
        <taxon>Maleae</taxon>
        <taxon>Malus</taxon>
    </lineage>
</organism>
<gene>
    <name evidence="1" type="ORF">DVH24_039174</name>
</gene>
<dbReference type="Proteomes" id="UP000290289">
    <property type="component" value="Chromosome 3"/>
</dbReference>
<evidence type="ECO:0000313" key="2">
    <source>
        <dbReference type="Proteomes" id="UP000290289"/>
    </source>
</evidence>
<sequence length="110" mass="12847">MGVAEMRMLRWRCGLTRKDKIRNEWVGHMQRRPTDALVRRCDYGTEVQGRRGEFWGKLKLVAERKKNGAILDSRFCVLLCMVIRSFFLRLPPRKLSCQGVSGDHPPMIDN</sequence>
<comment type="caution">
    <text evidence="1">The sequence shown here is derived from an EMBL/GenBank/DDBJ whole genome shotgun (WGS) entry which is preliminary data.</text>
</comment>
<dbReference type="EMBL" id="RDQH01000329">
    <property type="protein sequence ID" value="RXI04900.1"/>
    <property type="molecule type" value="Genomic_DNA"/>
</dbReference>
<protein>
    <submittedName>
        <fullName evidence="1">Uncharacterized protein</fullName>
    </submittedName>
</protein>
<evidence type="ECO:0000313" key="1">
    <source>
        <dbReference type="EMBL" id="RXI04900.1"/>
    </source>
</evidence>
<keyword evidence="2" id="KW-1185">Reference proteome</keyword>
<proteinExistence type="predicted"/>
<name>A0A498K9D1_MALDO</name>